<dbReference type="PANTHER" id="PTHR43806">
    <property type="entry name" value="PEPTIDASE S8"/>
    <property type="match status" value="1"/>
</dbReference>
<dbReference type="InterPro" id="IPR015500">
    <property type="entry name" value="Peptidase_S8_subtilisin-rel"/>
</dbReference>
<dbReference type="SUPFAM" id="SSF52743">
    <property type="entry name" value="Subtilisin-like"/>
    <property type="match status" value="1"/>
</dbReference>
<dbReference type="GO" id="GO:0005615">
    <property type="term" value="C:extracellular space"/>
    <property type="evidence" value="ECO:0007669"/>
    <property type="project" value="TreeGrafter"/>
</dbReference>
<feature type="region of interest" description="Disordered" evidence="7">
    <location>
        <begin position="1"/>
        <end position="27"/>
    </location>
</feature>
<dbReference type="InterPro" id="IPR022398">
    <property type="entry name" value="Peptidase_S8_His-AS"/>
</dbReference>
<feature type="active site" description="Charge relay system" evidence="5">
    <location>
        <position position="333"/>
    </location>
</feature>
<protein>
    <submittedName>
        <fullName evidence="10">Subtilisin-like peptidase</fullName>
    </submittedName>
</protein>
<keyword evidence="8" id="KW-1133">Transmembrane helix</keyword>
<evidence type="ECO:0000259" key="9">
    <source>
        <dbReference type="Pfam" id="PF00082"/>
    </source>
</evidence>
<feature type="active site" description="Charge relay system" evidence="5">
    <location>
        <position position="525"/>
    </location>
</feature>
<dbReference type="CDD" id="cd04077">
    <property type="entry name" value="Peptidases_S8_PCSK9_ProteinaseK_like"/>
    <property type="match status" value="1"/>
</dbReference>
<evidence type="ECO:0000256" key="2">
    <source>
        <dbReference type="ARBA" id="ARBA00022670"/>
    </source>
</evidence>
<feature type="compositionally biased region" description="Pro residues" evidence="7">
    <location>
        <begin position="11"/>
        <end position="22"/>
    </location>
</feature>
<accession>A0AAX4P900</accession>
<dbReference type="Gene3D" id="3.40.50.200">
    <property type="entry name" value="Peptidase S8/S53 domain"/>
    <property type="match status" value="1"/>
</dbReference>
<feature type="domain" description="Peptidase S8/S53" evidence="9">
    <location>
        <begin position="324"/>
        <end position="566"/>
    </location>
</feature>
<evidence type="ECO:0000256" key="7">
    <source>
        <dbReference type="SAM" id="MobiDB-lite"/>
    </source>
</evidence>
<dbReference type="PROSITE" id="PS00136">
    <property type="entry name" value="SUBTILASE_ASP"/>
    <property type="match status" value="1"/>
</dbReference>
<feature type="transmembrane region" description="Helical" evidence="8">
    <location>
        <begin position="67"/>
        <end position="92"/>
    </location>
</feature>
<dbReference type="PANTHER" id="PTHR43806:SF11">
    <property type="entry name" value="CEREVISIN-RELATED"/>
    <property type="match status" value="1"/>
</dbReference>
<evidence type="ECO:0000313" key="10">
    <source>
        <dbReference type="EMBL" id="WZN62857.1"/>
    </source>
</evidence>
<dbReference type="Pfam" id="PF00082">
    <property type="entry name" value="Peptidase_S8"/>
    <property type="match status" value="1"/>
</dbReference>
<dbReference type="InterPro" id="IPR050131">
    <property type="entry name" value="Peptidase_S8_subtilisin-like"/>
</dbReference>
<evidence type="ECO:0000256" key="1">
    <source>
        <dbReference type="ARBA" id="ARBA00011073"/>
    </source>
</evidence>
<dbReference type="PRINTS" id="PR00723">
    <property type="entry name" value="SUBTILISIN"/>
</dbReference>
<dbReference type="PROSITE" id="PS00137">
    <property type="entry name" value="SUBTILASE_HIS"/>
    <property type="match status" value="1"/>
</dbReference>
<keyword evidence="4 5" id="KW-0720">Serine protease</keyword>
<dbReference type="EMBL" id="CP151506">
    <property type="protein sequence ID" value="WZN62857.1"/>
    <property type="molecule type" value="Genomic_DNA"/>
</dbReference>
<dbReference type="AlphaFoldDB" id="A0AAX4P900"/>
<evidence type="ECO:0000256" key="6">
    <source>
        <dbReference type="RuleBase" id="RU003355"/>
    </source>
</evidence>
<reference evidence="10 11" key="1">
    <citation type="submission" date="2024-03" db="EMBL/GenBank/DDBJ databases">
        <title>Complete genome sequence of the green alga Chloropicon roscoffensis RCC1871.</title>
        <authorList>
            <person name="Lemieux C."/>
            <person name="Pombert J.-F."/>
            <person name="Otis C."/>
            <person name="Turmel M."/>
        </authorList>
    </citation>
    <scope>NUCLEOTIDE SEQUENCE [LARGE SCALE GENOMIC DNA]</scope>
    <source>
        <strain evidence="10 11">RCC1871</strain>
    </source>
</reference>
<dbReference type="FunFam" id="3.40.50.200:FF:000014">
    <property type="entry name" value="Proteinase K"/>
    <property type="match status" value="1"/>
</dbReference>
<dbReference type="InterPro" id="IPR034193">
    <property type="entry name" value="PCSK9_ProteinaseK-like"/>
</dbReference>
<feature type="compositionally biased region" description="Basic and acidic residues" evidence="7">
    <location>
        <begin position="173"/>
        <end position="183"/>
    </location>
</feature>
<evidence type="ECO:0000313" key="11">
    <source>
        <dbReference type="Proteomes" id="UP001472866"/>
    </source>
</evidence>
<evidence type="ECO:0000256" key="5">
    <source>
        <dbReference type="PROSITE-ProRule" id="PRU01240"/>
    </source>
</evidence>
<keyword evidence="3 5" id="KW-0378">Hydrolase</keyword>
<feature type="compositionally biased region" description="Pro residues" evidence="7">
    <location>
        <begin position="592"/>
        <end position="614"/>
    </location>
</feature>
<name>A0AAX4P900_9CHLO</name>
<evidence type="ECO:0000256" key="8">
    <source>
        <dbReference type="SAM" id="Phobius"/>
    </source>
</evidence>
<dbReference type="PROSITE" id="PS00138">
    <property type="entry name" value="SUBTILASE_SER"/>
    <property type="match status" value="1"/>
</dbReference>
<keyword evidence="8" id="KW-0472">Membrane</keyword>
<evidence type="ECO:0000256" key="4">
    <source>
        <dbReference type="ARBA" id="ARBA00022825"/>
    </source>
</evidence>
<dbReference type="GO" id="GO:0004252">
    <property type="term" value="F:serine-type endopeptidase activity"/>
    <property type="evidence" value="ECO:0007669"/>
    <property type="project" value="UniProtKB-UniRule"/>
</dbReference>
<gene>
    <name evidence="10" type="ORF">HKI87_06g44010</name>
</gene>
<proteinExistence type="inferred from homology"/>
<dbReference type="InterPro" id="IPR023827">
    <property type="entry name" value="Peptidase_S8_Asp-AS"/>
</dbReference>
<dbReference type="InterPro" id="IPR036852">
    <property type="entry name" value="Peptidase_S8/S53_dom_sf"/>
</dbReference>
<sequence length="777" mass="84094">MQHEDEYVKPQPIPESAPPPPWYENRDQPVQAWAATNPPANQDQLPVGQVVQVAVPVHSQGKKRRTFCIAVIALVGSVLALLAVAVATSMVLDRLKEDDQEKTVVVKNYYKVPNRRAMDLIREGLIELEEDDDEDGGGEGFLQVYEELFEYDEDWEDLFGVLPISDEEDKFYTQREEERKASVGEDDDLKPKKKKDGAYKPKARRLLAQRNRRCPEYHVLLRHVSFEEAGAVADGISEVLGEKAPGLYEKKFLLDLDEGPTLVANMCKAAKRQLKLYLSGSDVIIQKTRLQRAFANQENAEWGLDRIDQPSLPLDTNFEYNVTGAGVHVYVVDTGVRGTHQEFTGRHGEGADFVDSDNDASDCNGHGTHCAGTVLGTTYGVAKGATVHGVRVLTCEGWGYTSDICAGLDWIKKHSLSSLGGHGEPSVVSMSLGGGASTALDNCVDDLVQNGIHVVVAAGNSNRDACNSSPARLEGAVTVGATTKSDARASYSNYGNCVDIFAPGSSVKSAWASSDTATATISGTSTAAPHVSGVVAQYLQAQAARGRTGVTPAEVEDWLAYSATAGKISDVGRGSSNLLLQSSFIMSDPEPEPAPTPSPSPPPPPVPEPTPAPPSEGECTKPEAPRCMKACGWKCKSGLAKKKTPCKQGKHSCGALSSEDKYGFHPQAPANSTVEAEPVCLSRRSVLEAYVEPKDPANAGKLDLYLLKEIKGKRAPNFEFDGNEGWKVVGYKLKANAKHGFSRMSMNRKAGCYLWAVSCKPGMDCDFDYDFYHNVYS</sequence>
<dbReference type="InterPro" id="IPR000209">
    <property type="entry name" value="Peptidase_S8/S53_dom"/>
</dbReference>
<feature type="active site" description="Charge relay system" evidence="5">
    <location>
        <position position="366"/>
    </location>
</feature>
<feature type="region of interest" description="Disordered" evidence="7">
    <location>
        <begin position="586"/>
        <end position="621"/>
    </location>
</feature>
<comment type="similarity">
    <text evidence="1 5 6">Belongs to the peptidase S8 family.</text>
</comment>
<dbReference type="GO" id="GO:0006508">
    <property type="term" value="P:proteolysis"/>
    <property type="evidence" value="ECO:0007669"/>
    <property type="project" value="UniProtKB-KW"/>
</dbReference>
<keyword evidence="11" id="KW-1185">Reference proteome</keyword>
<feature type="region of interest" description="Disordered" evidence="7">
    <location>
        <begin position="173"/>
        <end position="198"/>
    </location>
</feature>
<keyword evidence="8" id="KW-0812">Transmembrane</keyword>
<dbReference type="InterPro" id="IPR023828">
    <property type="entry name" value="Peptidase_S8_Ser-AS"/>
</dbReference>
<organism evidence="10 11">
    <name type="scientific">Chloropicon roscoffensis</name>
    <dbReference type="NCBI Taxonomy" id="1461544"/>
    <lineage>
        <taxon>Eukaryota</taxon>
        <taxon>Viridiplantae</taxon>
        <taxon>Chlorophyta</taxon>
        <taxon>Chloropicophyceae</taxon>
        <taxon>Chloropicales</taxon>
        <taxon>Chloropicaceae</taxon>
        <taxon>Chloropicon</taxon>
    </lineage>
</organism>
<keyword evidence="2 5" id="KW-0645">Protease</keyword>
<dbReference type="Proteomes" id="UP001472866">
    <property type="component" value="Chromosome 06"/>
</dbReference>
<evidence type="ECO:0000256" key="3">
    <source>
        <dbReference type="ARBA" id="ARBA00022801"/>
    </source>
</evidence>
<dbReference type="PROSITE" id="PS51892">
    <property type="entry name" value="SUBTILASE"/>
    <property type="match status" value="1"/>
</dbReference>